<evidence type="ECO:0000256" key="2">
    <source>
        <dbReference type="ARBA" id="ARBA00023125"/>
    </source>
</evidence>
<dbReference type="PANTHER" id="PTHR43280:SF28">
    <property type="entry name" value="HTH-TYPE TRANSCRIPTIONAL ACTIVATOR RHAS"/>
    <property type="match status" value="1"/>
</dbReference>
<keyword evidence="2 5" id="KW-0238">DNA-binding</keyword>
<dbReference type="Pfam" id="PF12833">
    <property type="entry name" value="HTH_18"/>
    <property type="match status" value="1"/>
</dbReference>
<dbReference type="InterPro" id="IPR018060">
    <property type="entry name" value="HTH_AraC"/>
</dbReference>
<dbReference type="PANTHER" id="PTHR43280">
    <property type="entry name" value="ARAC-FAMILY TRANSCRIPTIONAL REGULATOR"/>
    <property type="match status" value="1"/>
</dbReference>
<dbReference type="InterPro" id="IPR037923">
    <property type="entry name" value="HTH-like"/>
</dbReference>
<dbReference type="Pfam" id="PF02311">
    <property type="entry name" value="AraC_binding"/>
    <property type="match status" value="1"/>
</dbReference>
<evidence type="ECO:0000256" key="1">
    <source>
        <dbReference type="ARBA" id="ARBA00023015"/>
    </source>
</evidence>
<dbReference type="SMART" id="SM00342">
    <property type="entry name" value="HTH_ARAC"/>
    <property type="match status" value="1"/>
</dbReference>
<dbReference type="InterPro" id="IPR020449">
    <property type="entry name" value="Tscrpt_reg_AraC-type_HTH"/>
</dbReference>
<evidence type="ECO:0000259" key="4">
    <source>
        <dbReference type="PROSITE" id="PS01124"/>
    </source>
</evidence>
<evidence type="ECO:0000313" key="6">
    <source>
        <dbReference type="Proteomes" id="UP000256869"/>
    </source>
</evidence>
<dbReference type="SUPFAM" id="SSF51215">
    <property type="entry name" value="Regulatory protein AraC"/>
    <property type="match status" value="1"/>
</dbReference>
<dbReference type="Proteomes" id="UP000256869">
    <property type="component" value="Unassembled WGS sequence"/>
</dbReference>
<keyword evidence="3" id="KW-0804">Transcription</keyword>
<dbReference type="OrthoDB" id="2563880at2"/>
<evidence type="ECO:0000256" key="3">
    <source>
        <dbReference type="ARBA" id="ARBA00023163"/>
    </source>
</evidence>
<evidence type="ECO:0000313" key="5">
    <source>
        <dbReference type="EMBL" id="RED64054.1"/>
    </source>
</evidence>
<dbReference type="InterPro" id="IPR009057">
    <property type="entry name" value="Homeodomain-like_sf"/>
</dbReference>
<keyword evidence="1" id="KW-0805">Transcription regulation</keyword>
<organism evidence="5 6">
    <name type="scientific">Cohnella lupini</name>
    <dbReference type="NCBI Taxonomy" id="1294267"/>
    <lineage>
        <taxon>Bacteria</taxon>
        <taxon>Bacillati</taxon>
        <taxon>Bacillota</taxon>
        <taxon>Bacilli</taxon>
        <taxon>Bacillales</taxon>
        <taxon>Paenibacillaceae</taxon>
        <taxon>Cohnella</taxon>
    </lineage>
</organism>
<accession>A0A3D9IQI6</accession>
<feature type="domain" description="HTH araC/xylS-type" evidence="4">
    <location>
        <begin position="173"/>
        <end position="271"/>
    </location>
</feature>
<dbReference type="Gene3D" id="2.60.120.10">
    <property type="entry name" value="Jelly Rolls"/>
    <property type="match status" value="1"/>
</dbReference>
<name>A0A3D9IQI6_9BACL</name>
<dbReference type="PROSITE" id="PS01124">
    <property type="entry name" value="HTH_ARAC_FAMILY_2"/>
    <property type="match status" value="1"/>
</dbReference>
<gene>
    <name evidence="5" type="ORF">DFP95_103295</name>
</gene>
<reference evidence="5 6" key="1">
    <citation type="submission" date="2018-07" db="EMBL/GenBank/DDBJ databases">
        <title>Genomic Encyclopedia of Type Strains, Phase III (KMG-III): the genomes of soil and plant-associated and newly described type strains.</title>
        <authorList>
            <person name="Whitman W."/>
        </authorList>
    </citation>
    <scope>NUCLEOTIDE SEQUENCE [LARGE SCALE GENOMIC DNA]</scope>
    <source>
        <strain evidence="5 6">CECT 8236</strain>
    </source>
</reference>
<dbReference type="SUPFAM" id="SSF46689">
    <property type="entry name" value="Homeodomain-like"/>
    <property type="match status" value="1"/>
</dbReference>
<dbReference type="AlphaFoldDB" id="A0A3D9IQI6"/>
<dbReference type="EMBL" id="QRDY01000003">
    <property type="protein sequence ID" value="RED64054.1"/>
    <property type="molecule type" value="Genomic_DNA"/>
</dbReference>
<dbReference type="Gene3D" id="1.10.10.60">
    <property type="entry name" value="Homeodomain-like"/>
    <property type="match status" value="2"/>
</dbReference>
<keyword evidence="6" id="KW-1185">Reference proteome</keyword>
<dbReference type="CDD" id="cd02208">
    <property type="entry name" value="cupin_RmlC-like"/>
    <property type="match status" value="1"/>
</dbReference>
<dbReference type="PRINTS" id="PR00032">
    <property type="entry name" value="HTHARAC"/>
</dbReference>
<dbReference type="InterPro" id="IPR003313">
    <property type="entry name" value="AraC-bd"/>
</dbReference>
<dbReference type="InterPro" id="IPR018062">
    <property type="entry name" value="HTH_AraC-typ_CS"/>
</dbReference>
<dbReference type="GO" id="GO:0043565">
    <property type="term" value="F:sequence-specific DNA binding"/>
    <property type="evidence" value="ECO:0007669"/>
    <property type="project" value="InterPro"/>
</dbReference>
<comment type="caution">
    <text evidence="5">The sequence shown here is derived from an EMBL/GenBank/DDBJ whole genome shotgun (WGS) entry which is preliminary data.</text>
</comment>
<dbReference type="RefSeq" id="WP_115992148.1">
    <property type="nucleotide sequence ID" value="NZ_QRDY01000003.1"/>
</dbReference>
<sequence length="277" mass="32370">MSDQLGLLLRHAELNVIEFDMNRRTEMRTINRTLPWYVMSYHKQGTAKLRVGEECYTITPGTVICIPPNVMHDHYKETQEETEFLWWHFTFEIAGVMDAMKMIRIPYVFKLHNSLYFEKVFMEFLDSTAQKRSLPSSILEHAKSLELLYIILDSAIGKSDGSKSNNNQSEGFLELLARIVQSPENHISLNSLSEELHLHPTYISNRFKELFGKSPLQVQREMKIQRAKMLLETSELSITEIAQSLGFSEIQNFTRLFKSYVGVSPTQFRNLNRRWRV</sequence>
<protein>
    <submittedName>
        <fullName evidence="5">AraC-like DNA-binding protein</fullName>
    </submittedName>
</protein>
<dbReference type="PROSITE" id="PS00041">
    <property type="entry name" value="HTH_ARAC_FAMILY_1"/>
    <property type="match status" value="1"/>
</dbReference>
<proteinExistence type="predicted"/>
<dbReference type="GO" id="GO:0003700">
    <property type="term" value="F:DNA-binding transcription factor activity"/>
    <property type="evidence" value="ECO:0007669"/>
    <property type="project" value="InterPro"/>
</dbReference>
<dbReference type="InterPro" id="IPR014710">
    <property type="entry name" value="RmlC-like_jellyroll"/>
</dbReference>